<dbReference type="HOGENOM" id="CLU_068235_0_0_10"/>
<evidence type="ECO:0000256" key="1">
    <source>
        <dbReference type="SAM" id="SignalP"/>
    </source>
</evidence>
<evidence type="ECO:0000313" key="3">
    <source>
        <dbReference type="Proteomes" id="UP000003160"/>
    </source>
</evidence>
<proteinExistence type="predicted"/>
<name>D1PZU5_9BACT</name>
<protein>
    <submittedName>
        <fullName evidence="2">Bacteroidetes-specific putative membrane protein</fullName>
    </submittedName>
</protein>
<dbReference type="EMBL" id="ACKS01000091">
    <property type="protein sequence ID" value="EFA43127.1"/>
    <property type="molecule type" value="Genomic_DNA"/>
</dbReference>
<feature type="signal peptide" evidence="1">
    <location>
        <begin position="1"/>
        <end position="26"/>
    </location>
</feature>
<gene>
    <name evidence="2" type="ORF">HMPREF0645_2480</name>
</gene>
<dbReference type="InterPro" id="IPR019861">
    <property type="entry name" value="PorP/SprF_Bacteroidetes"/>
</dbReference>
<dbReference type="Pfam" id="PF11751">
    <property type="entry name" value="PorP_SprF"/>
    <property type="match status" value="1"/>
</dbReference>
<feature type="chain" id="PRO_5003025346" evidence="1">
    <location>
        <begin position="27"/>
        <end position="317"/>
    </location>
</feature>
<keyword evidence="3" id="KW-1185">Reference proteome</keyword>
<reference evidence="2 3" key="1">
    <citation type="submission" date="2009-10" db="EMBL/GenBank/DDBJ databases">
        <authorList>
            <person name="Qin X."/>
            <person name="Bachman B."/>
            <person name="Battles P."/>
            <person name="Bell A."/>
            <person name="Bess C."/>
            <person name="Bickham C."/>
            <person name="Chaboub L."/>
            <person name="Chen D."/>
            <person name="Coyle M."/>
            <person name="Deiros D.R."/>
            <person name="Dinh H."/>
            <person name="Forbes L."/>
            <person name="Fowler G."/>
            <person name="Francisco L."/>
            <person name="Fu Q."/>
            <person name="Gubbala S."/>
            <person name="Hale W."/>
            <person name="Han Y."/>
            <person name="Hemphill L."/>
            <person name="Highlander S.K."/>
            <person name="Hirani K."/>
            <person name="Hogues M."/>
            <person name="Jackson L."/>
            <person name="Jakkamsetti A."/>
            <person name="Javaid M."/>
            <person name="Jiang H."/>
            <person name="Korchina V."/>
            <person name="Kovar C."/>
            <person name="Lara F."/>
            <person name="Lee S."/>
            <person name="Mata R."/>
            <person name="Mathew T."/>
            <person name="Moen C."/>
            <person name="Morales K."/>
            <person name="Munidasa M."/>
            <person name="Nazareth L."/>
            <person name="Ngo R."/>
            <person name="Nguyen L."/>
            <person name="Okwuonu G."/>
            <person name="Ongeri F."/>
            <person name="Patil S."/>
            <person name="Petrosino J."/>
            <person name="Pham C."/>
            <person name="Pham P."/>
            <person name="Pu L.-L."/>
            <person name="Puazo M."/>
            <person name="Raj R."/>
            <person name="Reid J."/>
            <person name="Rouhana J."/>
            <person name="Saada N."/>
            <person name="Shang Y."/>
            <person name="Simmons D."/>
            <person name="Thornton R."/>
            <person name="Warren J."/>
            <person name="Weissenberger G."/>
            <person name="Zhang J."/>
            <person name="Zhang L."/>
            <person name="Zhou C."/>
            <person name="Zhu D."/>
            <person name="Muzny D."/>
            <person name="Worley K."/>
            <person name="Gibbs R."/>
        </authorList>
    </citation>
    <scope>NUCLEOTIDE SEQUENCE [LARGE SCALE GENOMIC DNA]</scope>
    <source>
        <strain evidence="2 3">DSM 17361</strain>
    </source>
</reference>
<dbReference type="NCBIfam" id="TIGR03519">
    <property type="entry name" value="T9SS_PorP_fam"/>
    <property type="match status" value="1"/>
</dbReference>
<sequence length="317" mass="35307">MRYRNVFKRNWIIVLLLMGVRLTSHAQYDPYFSHYFDMETSYNPGAVGKQPKINVTAAYAMDLAGFEHNPQTAYASADIPFYAIKTYHGAGVQLLNDKLGLFTHQKLALQYALKFKLFGGQMSTGVQVGMLSEGFDGSKIDLEDSGDPAFSTSTLNGNALDLGAGLYYTRRNLYVGVSVQHLTSPLVNLGETNELQIDRTYYLTGGYNIKLRNPFLTIKPSFMVRTDMTAYRADVTGRLVYTNDEKIMYGGIGYSPTNSVTVMVGGNFHGIMLGYSYEVYTSAINPGNGSHELFIGYQHDINLVKKGKNLHKSVRIL</sequence>
<dbReference type="AlphaFoldDB" id="D1PZU5"/>
<keyword evidence="1" id="KW-0732">Signal</keyword>
<organism evidence="2 3">
    <name type="scientific">Hallella bergensis DSM 17361</name>
    <dbReference type="NCBI Taxonomy" id="585502"/>
    <lineage>
        <taxon>Bacteria</taxon>
        <taxon>Pseudomonadati</taxon>
        <taxon>Bacteroidota</taxon>
        <taxon>Bacteroidia</taxon>
        <taxon>Bacteroidales</taxon>
        <taxon>Prevotellaceae</taxon>
        <taxon>Hallella</taxon>
    </lineage>
</organism>
<dbReference type="OrthoDB" id="1320396at2"/>
<dbReference type="eggNOG" id="COG0226">
    <property type="taxonomic scope" value="Bacteria"/>
</dbReference>
<accession>D1PZU5</accession>
<evidence type="ECO:0000313" key="2">
    <source>
        <dbReference type="EMBL" id="EFA43127.1"/>
    </source>
</evidence>
<dbReference type="RefSeq" id="WP_007175431.1">
    <property type="nucleotide sequence ID" value="NZ_GG704786.1"/>
</dbReference>
<dbReference type="Proteomes" id="UP000003160">
    <property type="component" value="Unassembled WGS sequence"/>
</dbReference>
<comment type="caution">
    <text evidence="2">The sequence shown here is derived from an EMBL/GenBank/DDBJ whole genome shotgun (WGS) entry which is preliminary data.</text>
</comment>